<dbReference type="PROSITE" id="PS51257">
    <property type="entry name" value="PROKAR_LIPOPROTEIN"/>
    <property type="match status" value="1"/>
</dbReference>
<dbReference type="InterPro" id="IPR016364">
    <property type="entry name" value="Surface_antigen_Rickettsia"/>
</dbReference>
<reference evidence="3" key="1">
    <citation type="submission" date="2020-07" db="EMBL/GenBank/DDBJ databases">
        <title>Huge and variable diversity of episymbiotic CPR bacteria and DPANN archaea in groundwater ecosystems.</title>
        <authorList>
            <person name="He C.Y."/>
            <person name="Keren R."/>
            <person name="Whittaker M."/>
            <person name="Farag I.F."/>
            <person name="Doudna J."/>
            <person name="Cate J.H.D."/>
            <person name="Banfield J.F."/>
        </authorList>
    </citation>
    <scope>NUCLEOTIDE SEQUENCE</scope>
    <source>
        <strain evidence="3">NC_groundwater_1818_Pr3_B-0.1um_66_35</strain>
    </source>
</reference>
<dbReference type="Pfam" id="PF16998">
    <property type="entry name" value="17kDa_Anti_2"/>
    <property type="match status" value="1"/>
</dbReference>
<accession>A0A933RX35</accession>
<evidence type="ECO:0000313" key="4">
    <source>
        <dbReference type="Proteomes" id="UP000782519"/>
    </source>
</evidence>
<evidence type="ECO:0000256" key="1">
    <source>
        <dbReference type="SAM" id="SignalP"/>
    </source>
</evidence>
<feature type="signal peptide" evidence="1">
    <location>
        <begin position="1"/>
        <end position="27"/>
    </location>
</feature>
<comment type="caution">
    <text evidence="3">The sequence shown here is derived from an EMBL/GenBank/DDBJ whole genome shotgun (WGS) entry which is preliminary data.</text>
</comment>
<dbReference type="EMBL" id="JACRJB010000034">
    <property type="protein sequence ID" value="MBI5130271.1"/>
    <property type="molecule type" value="Genomic_DNA"/>
</dbReference>
<sequence>MTTGPRATSGTAKPAAALLLLGALALAGCDRTTNLAARMDSFTSNVTPDFGRTGDGAAAAVDNAAMGGLIGSKIGALLNAEDRRLAYAAELEALDHGESGAPVPWKNSSSGRYGNIVPGPAYAKQGETCRGFSHTVTVGGQLEIARGTACRTNDGPWTAAS</sequence>
<protein>
    <recommendedName>
        <fullName evidence="2">Surface antigen domain-containing protein</fullName>
    </recommendedName>
</protein>
<feature type="chain" id="PRO_5036974466" description="Surface antigen domain-containing protein" evidence="1">
    <location>
        <begin position="28"/>
        <end position="161"/>
    </location>
</feature>
<name>A0A933RX35_RHOPL</name>
<proteinExistence type="predicted"/>
<keyword evidence="1" id="KW-0732">Signal</keyword>
<dbReference type="AlphaFoldDB" id="A0A933RX35"/>
<dbReference type="InterPro" id="IPR032635">
    <property type="entry name" value="Anti_2"/>
</dbReference>
<evidence type="ECO:0000313" key="3">
    <source>
        <dbReference type="EMBL" id="MBI5130271.1"/>
    </source>
</evidence>
<organism evidence="3 4">
    <name type="scientific">Rhodopseudomonas palustris</name>
    <dbReference type="NCBI Taxonomy" id="1076"/>
    <lineage>
        <taxon>Bacteria</taxon>
        <taxon>Pseudomonadati</taxon>
        <taxon>Pseudomonadota</taxon>
        <taxon>Alphaproteobacteria</taxon>
        <taxon>Hyphomicrobiales</taxon>
        <taxon>Nitrobacteraceae</taxon>
        <taxon>Rhodopseudomonas</taxon>
    </lineage>
</organism>
<dbReference type="Proteomes" id="UP000782519">
    <property type="component" value="Unassembled WGS sequence"/>
</dbReference>
<dbReference type="PIRSF" id="PIRSF002721">
    <property type="entry name" value="Surface_antigen_Rickettsia"/>
    <property type="match status" value="1"/>
</dbReference>
<feature type="domain" description="Surface antigen" evidence="2">
    <location>
        <begin position="57"/>
        <end position="159"/>
    </location>
</feature>
<evidence type="ECO:0000259" key="2">
    <source>
        <dbReference type="Pfam" id="PF16998"/>
    </source>
</evidence>
<gene>
    <name evidence="3" type="ORF">HZA66_12580</name>
</gene>